<keyword evidence="5 8" id="KW-0442">Lipid degradation</keyword>
<feature type="signal peptide" evidence="9">
    <location>
        <begin position="1"/>
        <end position="23"/>
    </location>
</feature>
<evidence type="ECO:0000256" key="6">
    <source>
        <dbReference type="ARBA" id="ARBA00023098"/>
    </source>
</evidence>
<evidence type="ECO:0000256" key="1">
    <source>
        <dbReference type="ARBA" id="ARBA00008780"/>
    </source>
</evidence>
<name>A0A5C3NC70_9AGAM</name>
<dbReference type="AlphaFoldDB" id="A0A5C3NC70"/>
<feature type="domain" description="PLA2c" evidence="10">
    <location>
        <begin position="37"/>
        <end position="604"/>
    </location>
</feature>
<sequence length="641" mass="67502">MAPRALLGLGILSALGLPAAVVGQTAAARAYTPSVGACPDGFSLHRSVGTSNQTLSPGESAYISSRKSNILPGAWKAYLANVQATENSLPSYVASILNGENGASAYPTLGIATSGGGYRAAIFGAGVLNALDGRNQTSAQAGTGGLLQSATYISGLSGGSWLLTSLVQADFPMIQELAFGYNFSSDSNGWGGWLASYDLLEPSDDPVEDGVYDTAVVTEVKSKHDAGFPVTIADVWARALARHFVNGTNSDNIDDITGTHGAGLLFSQIANTSTFKTYGEPFPVVVADTVSTSQNNSNRISDEGDLVPLTNPLYEFNVYEFGSYDPVLATFTPMQYLGTTNTSVCVTGFDQASFIEASSSELFNEANVTTEILMNSSMGPFFQLLNQTIPEPGMELDVATYPNPFYGVGSGTYLDSNQAYLGLVDGGEDGETIPLQPLLVKTRGVDVIFAIDATADTNNYADGSALIATQNRTMNIYPQAYSFPPVPTDMSAFNAQDLTSHPTFFGCNSTAPTPLLIYMPNGYTPHGQTPVTNTSTTQLKYSDAEVQAMFDQTFTMATLEGIDSQWPACLACAVVDRARARINAQRSGICDTCFATYCYGGSNSTWGAGTSSNTNAARSATLSSFALLPSAALGIWLALLM</sequence>
<dbReference type="InterPro" id="IPR002642">
    <property type="entry name" value="LysoPLipase_cat_dom"/>
</dbReference>
<dbReference type="GO" id="GO:0004623">
    <property type="term" value="F:phospholipase A2 activity"/>
    <property type="evidence" value="ECO:0007669"/>
    <property type="project" value="TreeGrafter"/>
</dbReference>
<comment type="catalytic activity">
    <reaction evidence="9">
        <text>a 1-acyl-sn-glycero-3-phosphocholine + H2O = sn-glycerol 3-phosphocholine + a fatty acid + H(+)</text>
        <dbReference type="Rhea" id="RHEA:15177"/>
        <dbReference type="ChEBI" id="CHEBI:15377"/>
        <dbReference type="ChEBI" id="CHEBI:15378"/>
        <dbReference type="ChEBI" id="CHEBI:16870"/>
        <dbReference type="ChEBI" id="CHEBI:28868"/>
        <dbReference type="ChEBI" id="CHEBI:58168"/>
        <dbReference type="EC" id="3.1.1.5"/>
    </reaction>
</comment>
<keyword evidence="4 8" id="KW-0378">Hydrolase</keyword>
<accession>A0A5C3NC70</accession>
<dbReference type="SMART" id="SM00022">
    <property type="entry name" value="PLAc"/>
    <property type="match status" value="1"/>
</dbReference>
<dbReference type="OrthoDB" id="4084751at2759"/>
<feature type="chain" id="PRO_5023070400" description="Lysophospholipase" evidence="9">
    <location>
        <begin position="24"/>
        <end position="641"/>
    </location>
</feature>
<evidence type="ECO:0000259" key="10">
    <source>
        <dbReference type="PROSITE" id="PS51210"/>
    </source>
</evidence>
<dbReference type="PANTHER" id="PTHR10728:SF33">
    <property type="entry name" value="LYSOPHOSPHOLIPASE 1-RELATED"/>
    <property type="match status" value="1"/>
</dbReference>
<dbReference type="EMBL" id="ML213507">
    <property type="protein sequence ID" value="TFK53598.1"/>
    <property type="molecule type" value="Genomic_DNA"/>
</dbReference>
<reference evidence="11 12" key="1">
    <citation type="journal article" date="2019" name="Nat. Ecol. Evol.">
        <title>Megaphylogeny resolves global patterns of mushroom evolution.</title>
        <authorList>
            <person name="Varga T."/>
            <person name="Krizsan K."/>
            <person name="Foldi C."/>
            <person name="Dima B."/>
            <person name="Sanchez-Garcia M."/>
            <person name="Sanchez-Ramirez S."/>
            <person name="Szollosi G.J."/>
            <person name="Szarkandi J.G."/>
            <person name="Papp V."/>
            <person name="Albert L."/>
            <person name="Andreopoulos W."/>
            <person name="Angelini C."/>
            <person name="Antonin V."/>
            <person name="Barry K.W."/>
            <person name="Bougher N.L."/>
            <person name="Buchanan P."/>
            <person name="Buyck B."/>
            <person name="Bense V."/>
            <person name="Catcheside P."/>
            <person name="Chovatia M."/>
            <person name="Cooper J."/>
            <person name="Damon W."/>
            <person name="Desjardin D."/>
            <person name="Finy P."/>
            <person name="Geml J."/>
            <person name="Haridas S."/>
            <person name="Hughes K."/>
            <person name="Justo A."/>
            <person name="Karasinski D."/>
            <person name="Kautmanova I."/>
            <person name="Kiss B."/>
            <person name="Kocsube S."/>
            <person name="Kotiranta H."/>
            <person name="LaButti K.M."/>
            <person name="Lechner B.E."/>
            <person name="Liimatainen K."/>
            <person name="Lipzen A."/>
            <person name="Lukacs Z."/>
            <person name="Mihaltcheva S."/>
            <person name="Morgado L.N."/>
            <person name="Niskanen T."/>
            <person name="Noordeloos M.E."/>
            <person name="Ohm R.A."/>
            <person name="Ortiz-Santana B."/>
            <person name="Ovrebo C."/>
            <person name="Racz N."/>
            <person name="Riley R."/>
            <person name="Savchenko A."/>
            <person name="Shiryaev A."/>
            <person name="Soop K."/>
            <person name="Spirin V."/>
            <person name="Szebenyi C."/>
            <person name="Tomsovsky M."/>
            <person name="Tulloss R.E."/>
            <person name="Uehling J."/>
            <person name="Grigoriev I.V."/>
            <person name="Vagvolgyi C."/>
            <person name="Papp T."/>
            <person name="Martin F.M."/>
            <person name="Miettinen O."/>
            <person name="Hibbett D.S."/>
            <person name="Nagy L.G."/>
        </authorList>
    </citation>
    <scope>NUCLEOTIDE SEQUENCE [LARGE SCALE GENOMIC DNA]</scope>
    <source>
        <strain evidence="11 12">OMC1185</strain>
    </source>
</reference>
<evidence type="ECO:0000256" key="7">
    <source>
        <dbReference type="ARBA" id="ARBA00023180"/>
    </source>
</evidence>
<evidence type="ECO:0000313" key="11">
    <source>
        <dbReference type="EMBL" id="TFK53598.1"/>
    </source>
</evidence>
<evidence type="ECO:0000313" key="12">
    <source>
        <dbReference type="Proteomes" id="UP000305948"/>
    </source>
</evidence>
<keyword evidence="12" id="KW-1185">Reference proteome</keyword>
<dbReference type="PROSITE" id="PS51210">
    <property type="entry name" value="PLA2C"/>
    <property type="match status" value="1"/>
</dbReference>
<evidence type="ECO:0000256" key="3">
    <source>
        <dbReference type="ARBA" id="ARBA00022729"/>
    </source>
</evidence>
<evidence type="ECO:0000256" key="9">
    <source>
        <dbReference type="RuleBase" id="RU362103"/>
    </source>
</evidence>
<dbReference type="STRING" id="5364.A0A5C3NC70"/>
<keyword evidence="3 9" id="KW-0732">Signal</keyword>
<proteinExistence type="inferred from homology"/>
<dbReference type="GO" id="GO:0046475">
    <property type="term" value="P:glycerophospholipid catabolic process"/>
    <property type="evidence" value="ECO:0007669"/>
    <property type="project" value="TreeGrafter"/>
</dbReference>
<dbReference type="GO" id="GO:0004622">
    <property type="term" value="F:phosphatidylcholine lysophospholipase activity"/>
    <property type="evidence" value="ECO:0007669"/>
    <property type="project" value="UniProtKB-EC"/>
</dbReference>
<keyword evidence="6 8" id="KW-0443">Lipid metabolism</keyword>
<dbReference type="InterPro" id="IPR016035">
    <property type="entry name" value="Acyl_Trfase/lysoPLipase"/>
</dbReference>
<organism evidence="11 12">
    <name type="scientific">Heliocybe sulcata</name>
    <dbReference type="NCBI Taxonomy" id="5364"/>
    <lineage>
        <taxon>Eukaryota</taxon>
        <taxon>Fungi</taxon>
        <taxon>Dikarya</taxon>
        <taxon>Basidiomycota</taxon>
        <taxon>Agaricomycotina</taxon>
        <taxon>Agaricomycetes</taxon>
        <taxon>Gloeophyllales</taxon>
        <taxon>Gloeophyllaceae</taxon>
        <taxon>Heliocybe</taxon>
    </lineage>
</organism>
<keyword evidence="7" id="KW-0325">Glycoprotein</keyword>
<dbReference type="EC" id="3.1.1.5" evidence="2 9"/>
<evidence type="ECO:0000256" key="4">
    <source>
        <dbReference type="ARBA" id="ARBA00022801"/>
    </source>
</evidence>
<evidence type="ECO:0000256" key="8">
    <source>
        <dbReference type="PROSITE-ProRule" id="PRU00555"/>
    </source>
</evidence>
<dbReference type="Gene3D" id="3.40.1090.10">
    <property type="entry name" value="Cytosolic phospholipase A2 catalytic domain"/>
    <property type="match status" value="1"/>
</dbReference>
<evidence type="ECO:0000256" key="5">
    <source>
        <dbReference type="ARBA" id="ARBA00022963"/>
    </source>
</evidence>
<protein>
    <recommendedName>
        <fullName evidence="2 9">Lysophospholipase</fullName>
        <ecNumber evidence="2 9">3.1.1.5</ecNumber>
    </recommendedName>
</protein>
<dbReference type="Proteomes" id="UP000305948">
    <property type="component" value="Unassembled WGS sequence"/>
</dbReference>
<gene>
    <name evidence="11" type="ORF">OE88DRAFT_1626468</name>
</gene>
<comment type="similarity">
    <text evidence="1 9">Belongs to the lysophospholipase family.</text>
</comment>
<dbReference type="GO" id="GO:0005829">
    <property type="term" value="C:cytosol"/>
    <property type="evidence" value="ECO:0007669"/>
    <property type="project" value="TreeGrafter"/>
</dbReference>
<dbReference type="PANTHER" id="PTHR10728">
    <property type="entry name" value="CYTOSOLIC PHOSPHOLIPASE A2"/>
    <property type="match status" value="1"/>
</dbReference>
<evidence type="ECO:0000256" key="2">
    <source>
        <dbReference type="ARBA" id="ARBA00013274"/>
    </source>
</evidence>
<dbReference type="SUPFAM" id="SSF52151">
    <property type="entry name" value="FabD/lysophospholipase-like"/>
    <property type="match status" value="1"/>
</dbReference>
<dbReference type="Pfam" id="PF01735">
    <property type="entry name" value="PLA2_B"/>
    <property type="match status" value="1"/>
</dbReference>